<dbReference type="AlphaFoldDB" id="A0A4Y8IJ75"/>
<evidence type="ECO:0008006" key="4">
    <source>
        <dbReference type="Google" id="ProtNLM"/>
    </source>
</evidence>
<keyword evidence="3" id="KW-1185">Reference proteome</keyword>
<protein>
    <recommendedName>
        <fullName evidence="4">YwdI family protein</fullName>
    </recommendedName>
</protein>
<organism evidence="2 3">
    <name type="scientific">Filobacillus milosensis</name>
    <dbReference type="NCBI Taxonomy" id="94137"/>
    <lineage>
        <taxon>Bacteria</taxon>
        <taxon>Bacillati</taxon>
        <taxon>Bacillota</taxon>
        <taxon>Bacilli</taxon>
        <taxon>Bacillales</taxon>
        <taxon>Bacillaceae</taxon>
        <taxon>Filobacillus</taxon>
    </lineage>
</organism>
<dbReference type="InterPro" id="IPR035218">
    <property type="entry name" value="DUF5327"/>
</dbReference>
<evidence type="ECO:0000256" key="1">
    <source>
        <dbReference type="SAM" id="MobiDB-lite"/>
    </source>
</evidence>
<comment type="caution">
    <text evidence="2">The sequence shown here is derived from an EMBL/GenBank/DDBJ whole genome shotgun (WGS) entry which is preliminary data.</text>
</comment>
<dbReference type="RefSeq" id="WP_134340672.1">
    <property type="nucleotide sequence ID" value="NZ_SOPW01000012.1"/>
</dbReference>
<evidence type="ECO:0000313" key="2">
    <source>
        <dbReference type="EMBL" id="TFB18930.1"/>
    </source>
</evidence>
<feature type="region of interest" description="Disordered" evidence="1">
    <location>
        <begin position="52"/>
        <end position="108"/>
    </location>
</feature>
<accession>A0A4Y8IJ75</accession>
<dbReference type="Pfam" id="PF17261">
    <property type="entry name" value="DUF5327"/>
    <property type="match status" value="1"/>
</dbReference>
<reference evidence="2 3" key="1">
    <citation type="submission" date="2019-03" db="EMBL/GenBank/DDBJ databases">
        <authorList>
            <person name="He R.-H."/>
        </authorList>
    </citation>
    <scope>NUCLEOTIDE SEQUENCE [LARGE SCALE GENOMIC DNA]</scope>
    <source>
        <strain evidence="3">SH 714</strain>
    </source>
</reference>
<dbReference type="Proteomes" id="UP000297975">
    <property type="component" value="Unassembled WGS sequence"/>
</dbReference>
<evidence type="ECO:0000313" key="3">
    <source>
        <dbReference type="Proteomes" id="UP000297975"/>
    </source>
</evidence>
<dbReference type="OrthoDB" id="2361717at2"/>
<gene>
    <name evidence="2" type="ORF">E3U55_11710</name>
</gene>
<dbReference type="EMBL" id="SOPW01000012">
    <property type="protein sequence ID" value="TFB18930.1"/>
    <property type="molecule type" value="Genomic_DNA"/>
</dbReference>
<name>A0A4Y8IJ75_9BACI</name>
<sequence>MGVSYNAIIRQMKNELKNLDDSTSDQHVMAKMHVIKSLADVVINSYEEVGYETSDLENLEPKVVEPTQSTPSMSDAEARMMGFKPKQKNNSEHRLDEDDANGESIFDF</sequence>
<proteinExistence type="predicted"/>